<sequence length="117" mass="12776">MVVKGGYITIRTGGKAVIFAARNAFPSYEGESRKEYRIRMGKLGFHVSLLTGEIVAMYCGADGVAKFLRTIDYIDTGVSIATTINHFTEETEATQIGLNTLPPPMLNAPLPNRIPNQ</sequence>
<protein>
    <submittedName>
        <fullName evidence="1">Uncharacterized protein</fullName>
    </submittedName>
</protein>
<accession>A0A075GQA1</accession>
<proteinExistence type="predicted"/>
<name>A0A075GQA1_9EURY</name>
<reference evidence="1" key="1">
    <citation type="journal article" date="2014" name="Genome Biol. Evol.">
        <title>Pangenome evidence for extensive interdomain horizontal transfer affecting lineage core and shell genes in uncultured planktonic thaumarchaeota and euryarchaeota.</title>
        <authorList>
            <person name="Deschamps P."/>
            <person name="Zivanovic Y."/>
            <person name="Moreira D."/>
            <person name="Rodriguez-Valera F."/>
            <person name="Lopez-Garcia P."/>
        </authorList>
    </citation>
    <scope>NUCLEOTIDE SEQUENCE</scope>
</reference>
<evidence type="ECO:0000313" key="1">
    <source>
        <dbReference type="EMBL" id="AIF06171.1"/>
    </source>
</evidence>
<dbReference type="EMBL" id="KF900762">
    <property type="protein sequence ID" value="AIF06171.1"/>
    <property type="molecule type" value="Genomic_DNA"/>
</dbReference>
<dbReference type="AlphaFoldDB" id="A0A075GQA1"/>
<organism evidence="1">
    <name type="scientific">uncultured marine group II/III euryarchaeote KM3_190_A05</name>
    <dbReference type="NCBI Taxonomy" id="1457960"/>
    <lineage>
        <taxon>Archaea</taxon>
        <taxon>Methanobacteriati</taxon>
        <taxon>Methanobacteriota</taxon>
        <taxon>environmental samples</taxon>
    </lineage>
</organism>